<sequence length="97" mass="10396">MVSSQNIQIVLDEVPDGLSGFNITVSLLDPEIAEITVVSFPGWNSMLMNSTFPVPSSSVWIKSLDGGNQIVPGAKNVFLGNITYSVYFSTLPVSTSQ</sequence>
<reference evidence="1 2" key="1">
    <citation type="submission" date="2014-07" db="EMBL/GenBank/DDBJ databases">
        <title>Methanogenic archaea and the global carbon cycle.</title>
        <authorList>
            <person name="Henriksen J.R."/>
            <person name="Luke J."/>
            <person name="Reinhart S."/>
            <person name="Benedict M.N."/>
            <person name="Youngblut N.D."/>
            <person name="Metcalf M.E."/>
            <person name="Whitaker R.J."/>
            <person name="Metcalf W.W."/>
        </authorList>
    </citation>
    <scope>NUCLEOTIDE SEQUENCE [LARGE SCALE GENOMIC DNA]</scope>
    <source>
        <strain evidence="1 2">Z-7289</strain>
    </source>
</reference>
<gene>
    <name evidence="1" type="ORF">MSLAZ_1484</name>
</gene>
<dbReference type="EMBL" id="CP009515">
    <property type="protein sequence ID" value="AKB74745.1"/>
    <property type="molecule type" value="Genomic_DNA"/>
</dbReference>
<organism evidence="1 2">
    <name type="scientific">Methanosarcina lacustris Z-7289</name>
    <dbReference type="NCBI Taxonomy" id="1434111"/>
    <lineage>
        <taxon>Archaea</taxon>
        <taxon>Methanobacteriati</taxon>
        <taxon>Methanobacteriota</taxon>
        <taxon>Stenosarchaea group</taxon>
        <taxon>Methanomicrobia</taxon>
        <taxon>Methanosarcinales</taxon>
        <taxon>Methanosarcinaceae</taxon>
        <taxon>Methanosarcina</taxon>
    </lineage>
</organism>
<evidence type="ECO:0000313" key="2">
    <source>
        <dbReference type="Proteomes" id="UP000033072"/>
    </source>
</evidence>
<proteinExistence type="predicted"/>
<accession>A0A0E3WRN3</accession>
<dbReference type="Proteomes" id="UP000033072">
    <property type="component" value="Chromosome"/>
</dbReference>
<dbReference type="HOGENOM" id="CLU_2340198_0_0_2"/>
<evidence type="ECO:0000313" key="1">
    <source>
        <dbReference type="EMBL" id="AKB74745.1"/>
    </source>
</evidence>
<protein>
    <submittedName>
        <fullName evidence="1">Cell surface protein</fullName>
    </submittedName>
</protein>
<dbReference type="AlphaFoldDB" id="A0A0E3WRN3"/>
<dbReference type="KEGG" id="mls:MSLAZ_1484"/>
<keyword evidence="2" id="KW-1185">Reference proteome</keyword>
<name>A0A0E3WRN3_9EURY</name>